<feature type="compositionally biased region" description="Basic residues" evidence="1">
    <location>
        <begin position="1"/>
        <end position="12"/>
    </location>
</feature>
<keyword evidence="3" id="KW-1185">Reference proteome</keyword>
<evidence type="ECO:0000313" key="2">
    <source>
        <dbReference type="EMBL" id="KAF2074827.1"/>
    </source>
</evidence>
<feature type="compositionally biased region" description="Acidic residues" evidence="1">
    <location>
        <begin position="36"/>
        <end position="57"/>
    </location>
</feature>
<sequence length="190" mass="22734">MKFYRYRHKKTSNHVYKCSQSQEPLPISSLLSIDESNQEEEEEEEEEQQEQEGEDQENNSRQLVEKDDHDQQQEEEQENKTNKRRRTELVPYLSKNNRLQPKVVKTTPTRPPNPNQRQTPFQSNLISEFQENDHMDKYKKDICSVIDPLEELLKQGNIKDAIEWINQVRQSLLPNNQVDIRLINFIKKNK</sequence>
<dbReference type="EMBL" id="AJWJ01000127">
    <property type="protein sequence ID" value="KAF2074827.1"/>
    <property type="molecule type" value="Genomic_DNA"/>
</dbReference>
<feature type="compositionally biased region" description="Polar residues" evidence="1">
    <location>
        <begin position="18"/>
        <end position="35"/>
    </location>
</feature>
<dbReference type="AlphaFoldDB" id="A0A8J4PW57"/>
<reference evidence="2" key="1">
    <citation type="submission" date="2020-01" db="EMBL/GenBank/DDBJ databases">
        <title>Development of genomics and gene disruption for Polysphondylium violaceum indicates a role for the polyketide synthase stlB in stalk morphogenesis.</title>
        <authorList>
            <person name="Narita B."/>
            <person name="Kawabe Y."/>
            <person name="Kin K."/>
            <person name="Saito T."/>
            <person name="Gibbs R."/>
            <person name="Kuspa A."/>
            <person name="Muzny D."/>
            <person name="Queller D."/>
            <person name="Richards S."/>
            <person name="Strassman J."/>
            <person name="Sucgang R."/>
            <person name="Worley K."/>
            <person name="Schaap P."/>
        </authorList>
    </citation>
    <scope>NUCLEOTIDE SEQUENCE</scope>
    <source>
        <strain evidence="2">QSvi11</strain>
    </source>
</reference>
<dbReference type="Proteomes" id="UP000695562">
    <property type="component" value="Unassembled WGS sequence"/>
</dbReference>
<feature type="compositionally biased region" description="Basic and acidic residues" evidence="1">
    <location>
        <begin position="63"/>
        <end position="72"/>
    </location>
</feature>
<organism evidence="2 3">
    <name type="scientific">Polysphondylium violaceum</name>
    <dbReference type="NCBI Taxonomy" id="133409"/>
    <lineage>
        <taxon>Eukaryota</taxon>
        <taxon>Amoebozoa</taxon>
        <taxon>Evosea</taxon>
        <taxon>Eumycetozoa</taxon>
        <taxon>Dictyostelia</taxon>
        <taxon>Dictyosteliales</taxon>
        <taxon>Dictyosteliaceae</taxon>
        <taxon>Polysphondylium</taxon>
    </lineage>
</organism>
<proteinExistence type="predicted"/>
<comment type="caution">
    <text evidence="2">The sequence shown here is derived from an EMBL/GenBank/DDBJ whole genome shotgun (WGS) entry which is preliminary data.</text>
</comment>
<evidence type="ECO:0000256" key="1">
    <source>
        <dbReference type="SAM" id="MobiDB-lite"/>
    </source>
</evidence>
<name>A0A8J4PW57_9MYCE</name>
<evidence type="ECO:0000313" key="3">
    <source>
        <dbReference type="Proteomes" id="UP000695562"/>
    </source>
</evidence>
<accession>A0A8J4PW57</accession>
<gene>
    <name evidence="2" type="ORF">CYY_003852</name>
</gene>
<protein>
    <submittedName>
        <fullName evidence="2">Uncharacterized protein</fullName>
    </submittedName>
</protein>
<feature type="region of interest" description="Disordered" evidence="1">
    <location>
        <begin position="1"/>
        <end position="120"/>
    </location>
</feature>